<organism evidence="1 2">
    <name type="scientific">Jaminaea rosea</name>
    <dbReference type="NCBI Taxonomy" id="1569628"/>
    <lineage>
        <taxon>Eukaryota</taxon>
        <taxon>Fungi</taxon>
        <taxon>Dikarya</taxon>
        <taxon>Basidiomycota</taxon>
        <taxon>Ustilaginomycotina</taxon>
        <taxon>Exobasidiomycetes</taxon>
        <taxon>Microstromatales</taxon>
        <taxon>Microstromatales incertae sedis</taxon>
        <taxon>Jaminaea</taxon>
    </lineage>
</organism>
<reference evidence="1 2" key="1">
    <citation type="journal article" date="2018" name="Mol. Biol. Evol.">
        <title>Broad Genomic Sampling Reveals a Smut Pathogenic Ancestry of the Fungal Clade Ustilaginomycotina.</title>
        <authorList>
            <person name="Kijpornyongpan T."/>
            <person name="Mondo S.J."/>
            <person name="Barry K."/>
            <person name="Sandor L."/>
            <person name="Lee J."/>
            <person name="Lipzen A."/>
            <person name="Pangilinan J."/>
            <person name="LaButti K."/>
            <person name="Hainaut M."/>
            <person name="Henrissat B."/>
            <person name="Grigoriev I.V."/>
            <person name="Spatafora J.W."/>
            <person name="Aime M.C."/>
        </authorList>
    </citation>
    <scope>NUCLEOTIDE SEQUENCE [LARGE SCALE GENOMIC DNA]</scope>
    <source>
        <strain evidence="1 2">MCA 5214</strain>
    </source>
</reference>
<evidence type="ECO:0000313" key="2">
    <source>
        <dbReference type="Proteomes" id="UP000245884"/>
    </source>
</evidence>
<dbReference type="GeneID" id="37028988"/>
<sequence length="200" mass="21861">MMPRSFFSRVKSCYRCSFGTLIGKDNTPAYKPACDECSGGEALATEIATTRDLNDIDDTHVMRRSWFSHLKACSRCAYRIMCAAPYHPLLATDAVTSFLPSSLSLGGAKSGGMLTSRNIRMLAPSATLHHPMMGHEVEEMEDKASNDVKSSCATLSVVLTRSALSSIPYLVLNLDLLQTSSYALCCVTSNQRSVSSLSWW</sequence>
<gene>
    <name evidence="1" type="ORF">BDZ90DRAFT_234847</name>
</gene>
<dbReference type="AlphaFoldDB" id="A0A316UJN6"/>
<keyword evidence="2" id="KW-1185">Reference proteome</keyword>
<evidence type="ECO:0000313" key="1">
    <source>
        <dbReference type="EMBL" id="PWN24561.1"/>
    </source>
</evidence>
<accession>A0A316UJN6</accession>
<name>A0A316UJN6_9BASI</name>
<dbReference type="RefSeq" id="XP_025359173.1">
    <property type="nucleotide sequence ID" value="XM_025507165.1"/>
</dbReference>
<dbReference type="Proteomes" id="UP000245884">
    <property type="component" value="Unassembled WGS sequence"/>
</dbReference>
<proteinExistence type="predicted"/>
<dbReference type="EMBL" id="KZ819680">
    <property type="protein sequence ID" value="PWN24561.1"/>
    <property type="molecule type" value="Genomic_DNA"/>
</dbReference>
<protein>
    <submittedName>
        <fullName evidence="1">Uncharacterized protein</fullName>
    </submittedName>
</protein>